<comment type="caution">
    <text evidence="2">The sequence shown here is derived from an EMBL/GenBank/DDBJ whole genome shotgun (WGS) entry which is preliminary data.</text>
</comment>
<feature type="domain" description="GH16" evidence="1">
    <location>
        <begin position="1"/>
        <end position="208"/>
    </location>
</feature>
<gene>
    <name evidence="2" type="ORF">FSP39_013654</name>
</gene>
<dbReference type="AlphaFoldDB" id="A0AA88XIS1"/>
<dbReference type="PANTHER" id="PTHR17901">
    <property type="entry name" value="MAGNESIUM-DEPENDENT PHOSPHATASE 1 MDP1"/>
    <property type="match status" value="1"/>
</dbReference>
<dbReference type="GO" id="GO:0005975">
    <property type="term" value="P:carbohydrate metabolic process"/>
    <property type="evidence" value="ECO:0007669"/>
    <property type="project" value="InterPro"/>
</dbReference>
<protein>
    <recommendedName>
        <fullName evidence="1">GH16 domain-containing protein</fullName>
    </recommendedName>
</protein>
<evidence type="ECO:0000259" key="1">
    <source>
        <dbReference type="PROSITE" id="PS51762"/>
    </source>
</evidence>
<keyword evidence="3" id="KW-1185">Reference proteome</keyword>
<dbReference type="PROSITE" id="PS51762">
    <property type="entry name" value="GH16_2"/>
    <property type="match status" value="1"/>
</dbReference>
<organism evidence="2 3">
    <name type="scientific">Pinctada imbricata</name>
    <name type="common">Atlantic pearl-oyster</name>
    <name type="synonym">Pinctada martensii</name>
    <dbReference type="NCBI Taxonomy" id="66713"/>
    <lineage>
        <taxon>Eukaryota</taxon>
        <taxon>Metazoa</taxon>
        <taxon>Spiralia</taxon>
        <taxon>Lophotrochozoa</taxon>
        <taxon>Mollusca</taxon>
        <taxon>Bivalvia</taxon>
        <taxon>Autobranchia</taxon>
        <taxon>Pteriomorphia</taxon>
        <taxon>Pterioida</taxon>
        <taxon>Pterioidea</taxon>
        <taxon>Pteriidae</taxon>
        <taxon>Pinctada</taxon>
    </lineage>
</organism>
<dbReference type="Proteomes" id="UP001186944">
    <property type="component" value="Unassembled WGS sequence"/>
</dbReference>
<dbReference type="Gene3D" id="3.40.50.1000">
    <property type="entry name" value="HAD superfamily/HAD-like"/>
    <property type="match status" value="1"/>
</dbReference>
<dbReference type="PANTHER" id="PTHR17901:SF14">
    <property type="entry name" value="MAGNESIUM-DEPENDENT PHOSPHATASE 1"/>
    <property type="match status" value="1"/>
</dbReference>
<dbReference type="Gene3D" id="2.60.120.200">
    <property type="match status" value="1"/>
</dbReference>
<sequence length="341" mass="39088">MIPPAMSSKVISKTSFRYGRVDIEAQMPIGDWLWTSIWLMPKDKVYGGWPRSGEIDITENRCNRNYGQYGIQRMMSTLHWGPAWNQDKWATTTNSNLSVDNEVVLNERTPPSGWWRKGGFSGNDIWTNSHAAPFDQEFFLQMNVAVGGTNGFFPDGVQNGGYSKPWSNNDPKAPEKFWAARHLWHPTWEGDKAAMKVRAVRIYQKVTGDVVDARGSCLVSFSDVPGILKSLNKQGIKVGIASRTSAEEEAKELIRLFDWDQYFQYRQIYPGNKTTHFKRIHSDSGIDYKDMIFFDDEHRNIVDVGKLGKELEYEIQLLTCSCRNRNFSIIFMTSLSEIWGI</sequence>
<dbReference type="Pfam" id="PF12689">
    <property type="entry name" value="Acid_PPase"/>
    <property type="match status" value="1"/>
</dbReference>
<dbReference type="InterPro" id="IPR036412">
    <property type="entry name" value="HAD-like_sf"/>
</dbReference>
<accession>A0AA88XIS1</accession>
<dbReference type="SUPFAM" id="SSF49899">
    <property type="entry name" value="Concanavalin A-like lectins/glucanases"/>
    <property type="match status" value="1"/>
</dbReference>
<name>A0AA88XIS1_PINIB</name>
<dbReference type="GO" id="GO:0003993">
    <property type="term" value="F:acid phosphatase activity"/>
    <property type="evidence" value="ECO:0007669"/>
    <property type="project" value="TreeGrafter"/>
</dbReference>
<dbReference type="InterPro" id="IPR023214">
    <property type="entry name" value="HAD_sf"/>
</dbReference>
<evidence type="ECO:0000313" key="3">
    <source>
        <dbReference type="Proteomes" id="UP001186944"/>
    </source>
</evidence>
<dbReference type="InterPro" id="IPR000757">
    <property type="entry name" value="Beta-glucanase-like"/>
</dbReference>
<proteinExistence type="predicted"/>
<dbReference type="GO" id="GO:0004553">
    <property type="term" value="F:hydrolase activity, hydrolyzing O-glycosyl compounds"/>
    <property type="evidence" value="ECO:0007669"/>
    <property type="project" value="InterPro"/>
</dbReference>
<dbReference type="InterPro" id="IPR010036">
    <property type="entry name" value="MDP_1_eu_arc"/>
</dbReference>
<evidence type="ECO:0000313" key="2">
    <source>
        <dbReference type="EMBL" id="KAK3086106.1"/>
    </source>
</evidence>
<reference evidence="2" key="1">
    <citation type="submission" date="2019-08" db="EMBL/GenBank/DDBJ databases">
        <title>The improved chromosome-level genome for the pearl oyster Pinctada fucata martensii using PacBio sequencing and Hi-C.</title>
        <authorList>
            <person name="Zheng Z."/>
        </authorList>
    </citation>
    <scope>NUCLEOTIDE SEQUENCE</scope>
    <source>
        <strain evidence="2">ZZ-2019</strain>
        <tissue evidence="2">Adductor muscle</tissue>
    </source>
</reference>
<dbReference type="InterPro" id="IPR013320">
    <property type="entry name" value="ConA-like_dom_sf"/>
</dbReference>
<dbReference type="SUPFAM" id="SSF56784">
    <property type="entry name" value="HAD-like"/>
    <property type="match status" value="1"/>
</dbReference>
<dbReference type="EMBL" id="VSWD01000012">
    <property type="protein sequence ID" value="KAK3086106.1"/>
    <property type="molecule type" value="Genomic_DNA"/>
</dbReference>